<evidence type="ECO:0000256" key="1">
    <source>
        <dbReference type="SAM" id="SignalP"/>
    </source>
</evidence>
<proteinExistence type="predicted"/>
<dbReference type="AlphaFoldDB" id="A0A7S9DYB8"/>
<organism evidence="2 3">
    <name type="scientific">Salinimonas marina</name>
    <dbReference type="NCBI Taxonomy" id="2785918"/>
    <lineage>
        <taxon>Bacteria</taxon>
        <taxon>Pseudomonadati</taxon>
        <taxon>Pseudomonadota</taxon>
        <taxon>Gammaproteobacteria</taxon>
        <taxon>Alteromonadales</taxon>
        <taxon>Alteromonadaceae</taxon>
        <taxon>Alteromonas/Salinimonas group</taxon>
        <taxon>Salinimonas</taxon>
    </lineage>
</organism>
<keyword evidence="3" id="KW-1185">Reference proteome</keyword>
<protein>
    <submittedName>
        <fullName evidence="2">Uncharacterized protein</fullName>
    </submittedName>
</protein>
<feature type="signal peptide" evidence="1">
    <location>
        <begin position="1"/>
        <end position="20"/>
    </location>
</feature>
<gene>
    <name evidence="2" type="ORF">IT774_03325</name>
</gene>
<keyword evidence="1" id="KW-0732">Signal</keyword>
<dbReference type="Proteomes" id="UP000595095">
    <property type="component" value="Chromosome"/>
</dbReference>
<name>A0A7S9DYB8_9ALTE</name>
<evidence type="ECO:0000313" key="3">
    <source>
        <dbReference type="Proteomes" id="UP000595095"/>
    </source>
</evidence>
<dbReference type="KEGG" id="smaa:IT774_03325"/>
<accession>A0A7S9DYB8</accession>
<evidence type="ECO:0000313" key="2">
    <source>
        <dbReference type="EMBL" id="QPG06252.1"/>
    </source>
</evidence>
<dbReference type="Pfam" id="PF18950">
    <property type="entry name" value="DUF5694"/>
    <property type="match status" value="1"/>
</dbReference>
<sequence length="259" mass="29466">MLFRIIITLSLIFAPLAGFGETSAPVKEPIRVVTLGTFHFHFPNLDAVKVSDDDKIDVLSADYQRQLEDICQQLMTFNPTHIVVEHRVTKQNELTKAYSNYLAGQPGLPAALPPGEVYQFGFRLAKKSGHKTLFAADTWGQMYPNIEAVFNDKTKVAEFGRFYKNNPDTSLRFDNGEPAYKSHNIATELLRLNDEQHLKQSLGNYLIGHFKFESEDNEYFGADFETGRWFNRNLRIFRNIQRVPAAPATGFWLSLAQAT</sequence>
<dbReference type="InterPro" id="IPR043749">
    <property type="entry name" value="DUF5694"/>
</dbReference>
<dbReference type="EMBL" id="CP064795">
    <property type="protein sequence ID" value="QPG06252.1"/>
    <property type="molecule type" value="Genomic_DNA"/>
</dbReference>
<reference evidence="2 3" key="1">
    <citation type="submission" date="2020-11" db="EMBL/GenBank/DDBJ databases">
        <title>Complete genome sequence for Salinimonas sp. strain G2-b.</title>
        <authorList>
            <person name="Park S.-J."/>
        </authorList>
    </citation>
    <scope>NUCLEOTIDE SEQUENCE [LARGE SCALE GENOMIC DNA]</scope>
    <source>
        <strain evidence="2 3">G2-b</strain>
    </source>
</reference>
<feature type="chain" id="PRO_5032464148" evidence="1">
    <location>
        <begin position="21"/>
        <end position="259"/>
    </location>
</feature>